<dbReference type="Proteomes" id="UP000063308">
    <property type="component" value="Chromosome"/>
</dbReference>
<accession>A0A0E3VS90</accession>
<name>A0A0E3VS90_9BRAD</name>
<evidence type="ECO:0000313" key="1">
    <source>
        <dbReference type="EMBL" id="BAR53495.1"/>
    </source>
</evidence>
<evidence type="ECO:0000313" key="2">
    <source>
        <dbReference type="Proteomes" id="UP000063308"/>
    </source>
</evidence>
<protein>
    <submittedName>
        <fullName evidence="1">Uncharacterized protein</fullName>
    </submittedName>
</protein>
<reference evidence="1 2" key="1">
    <citation type="submission" date="2014-11" db="EMBL/GenBank/DDBJ databases">
        <title>Symbiosis island explosion on the genome of extra-slow-growing strains of soybean bradyrhizobia with massive insertion sequences.</title>
        <authorList>
            <person name="Iida T."/>
            <person name="Minamisawa K."/>
        </authorList>
    </citation>
    <scope>NUCLEOTIDE SEQUENCE [LARGE SCALE GENOMIC DNA]</scope>
    <source>
        <strain evidence="1 2">NK6</strain>
    </source>
</reference>
<sequence length="55" mass="5784">MGKGVQGAPGWDLSRPYTVGADRSRHLGVLGDQPCTAAASSTVILTQTRRKARTS</sequence>
<dbReference type="AlphaFoldDB" id="A0A0E3VS90"/>
<proteinExistence type="predicted"/>
<gene>
    <name evidence="1" type="ORF">NK6_307</name>
</gene>
<organism evidence="1 2">
    <name type="scientific">Bradyrhizobium diazoefficiens</name>
    <dbReference type="NCBI Taxonomy" id="1355477"/>
    <lineage>
        <taxon>Bacteria</taxon>
        <taxon>Pseudomonadati</taxon>
        <taxon>Pseudomonadota</taxon>
        <taxon>Alphaproteobacteria</taxon>
        <taxon>Hyphomicrobiales</taxon>
        <taxon>Nitrobacteraceae</taxon>
        <taxon>Bradyrhizobium</taxon>
    </lineage>
</organism>
<dbReference type="EMBL" id="AP014685">
    <property type="protein sequence ID" value="BAR53495.1"/>
    <property type="molecule type" value="Genomic_DNA"/>
</dbReference>